<dbReference type="EMBL" id="ANOG01000614">
    <property type="protein sequence ID" value="EMI18774.1"/>
    <property type="molecule type" value="Genomic_DNA"/>
</dbReference>
<evidence type="ECO:0000313" key="2">
    <source>
        <dbReference type="Proteomes" id="UP000011991"/>
    </source>
</evidence>
<dbReference type="Proteomes" id="UP000011991">
    <property type="component" value="Unassembled WGS sequence"/>
</dbReference>
<proteinExistence type="predicted"/>
<gene>
    <name evidence="1" type="ORF">RMSM_04294</name>
</gene>
<dbReference type="OrthoDB" id="9758923at2"/>
<dbReference type="PATRIC" id="fig|1265738.3.peg.4303"/>
<dbReference type="AlphaFoldDB" id="M5RXX7"/>
<name>M5RXX7_9BACT</name>
<accession>M5RXX7</accession>
<organism evidence="1 2">
    <name type="scientific">Rhodopirellula maiorica SM1</name>
    <dbReference type="NCBI Taxonomy" id="1265738"/>
    <lineage>
        <taxon>Bacteria</taxon>
        <taxon>Pseudomonadati</taxon>
        <taxon>Planctomycetota</taxon>
        <taxon>Planctomycetia</taxon>
        <taxon>Pirellulales</taxon>
        <taxon>Pirellulaceae</taxon>
        <taxon>Novipirellula</taxon>
    </lineage>
</organism>
<reference evidence="1 2" key="1">
    <citation type="journal article" date="2013" name="Mar. Genomics">
        <title>Expression of sulfatases in Rhodopirellula baltica and the diversity of sulfatases in the genus Rhodopirellula.</title>
        <authorList>
            <person name="Wegner C.E."/>
            <person name="Richter-Heitmann T."/>
            <person name="Klindworth A."/>
            <person name="Klockow C."/>
            <person name="Richter M."/>
            <person name="Achstetter T."/>
            <person name="Glockner F.O."/>
            <person name="Harder J."/>
        </authorList>
    </citation>
    <scope>NUCLEOTIDE SEQUENCE [LARGE SCALE GENOMIC DNA]</scope>
    <source>
        <strain evidence="1 2">SM1</strain>
    </source>
</reference>
<protein>
    <submittedName>
        <fullName evidence="1">Arabinosidase</fullName>
    </submittedName>
</protein>
<sequence length="62" mass="7351">MEWLLYFDAYTRKQYEGLKTRDFENWTSVTDKLVMPKGIRHGTPFPVSEEVLEQLLATSKKK</sequence>
<dbReference type="RefSeq" id="WP_008700082.1">
    <property type="nucleotide sequence ID" value="NZ_ANOG01000614.1"/>
</dbReference>
<evidence type="ECO:0000313" key="1">
    <source>
        <dbReference type="EMBL" id="EMI18774.1"/>
    </source>
</evidence>
<keyword evidence="2" id="KW-1185">Reference proteome</keyword>
<comment type="caution">
    <text evidence="1">The sequence shown here is derived from an EMBL/GenBank/DDBJ whole genome shotgun (WGS) entry which is preliminary data.</text>
</comment>